<gene>
    <name evidence="1" type="ORF">ANCDUO_05120</name>
</gene>
<dbReference type="EMBL" id="KN727989">
    <property type="protein sequence ID" value="KIH64570.1"/>
    <property type="molecule type" value="Genomic_DNA"/>
</dbReference>
<dbReference type="Gene3D" id="3.30.420.10">
    <property type="entry name" value="Ribonuclease H-like superfamily/Ribonuclease H"/>
    <property type="match status" value="1"/>
</dbReference>
<proteinExistence type="predicted"/>
<organism evidence="1 2">
    <name type="scientific">Ancylostoma duodenale</name>
    <dbReference type="NCBI Taxonomy" id="51022"/>
    <lineage>
        <taxon>Eukaryota</taxon>
        <taxon>Metazoa</taxon>
        <taxon>Ecdysozoa</taxon>
        <taxon>Nematoda</taxon>
        <taxon>Chromadorea</taxon>
        <taxon>Rhabditida</taxon>
        <taxon>Rhabditina</taxon>
        <taxon>Rhabditomorpha</taxon>
        <taxon>Strongyloidea</taxon>
        <taxon>Ancylostomatidae</taxon>
        <taxon>Ancylostomatinae</taxon>
        <taxon>Ancylostoma</taxon>
    </lineage>
</organism>
<accession>A0A0C2GTG4</accession>
<evidence type="ECO:0000313" key="2">
    <source>
        <dbReference type="Proteomes" id="UP000054047"/>
    </source>
</evidence>
<dbReference type="InterPro" id="IPR036397">
    <property type="entry name" value="RNaseH_sf"/>
</dbReference>
<dbReference type="GO" id="GO:0003676">
    <property type="term" value="F:nucleic acid binding"/>
    <property type="evidence" value="ECO:0007669"/>
    <property type="project" value="InterPro"/>
</dbReference>
<dbReference type="Proteomes" id="UP000054047">
    <property type="component" value="Unassembled WGS sequence"/>
</dbReference>
<keyword evidence="2" id="KW-1185">Reference proteome</keyword>
<reference evidence="1 2" key="1">
    <citation type="submission" date="2013-12" db="EMBL/GenBank/DDBJ databases">
        <title>Draft genome of the parsitic nematode Ancylostoma duodenale.</title>
        <authorList>
            <person name="Mitreva M."/>
        </authorList>
    </citation>
    <scope>NUCLEOTIDE SEQUENCE [LARGE SCALE GENOMIC DNA]</scope>
    <source>
        <strain evidence="1 2">Zhejiang</strain>
    </source>
</reference>
<dbReference type="OrthoDB" id="7951431at2759"/>
<sequence length="66" mass="7563">MEQNWCKTNLTDFISFDEQLANSPDLNPMDYSVWSILESRVVSGMLVIDSMGKLNVFFLSFHQGKS</sequence>
<protein>
    <submittedName>
        <fullName evidence="1">Uncharacterized protein</fullName>
    </submittedName>
</protein>
<name>A0A0C2GTG4_9BILA</name>
<dbReference type="AlphaFoldDB" id="A0A0C2GTG4"/>
<evidence type="ECO:0000313" key="1">
    <source>
        <dbReference type="EMBL" id="KIH64570.1"/>
    </source>
</evidence>